<sequence length="180" mass="20317">MRLLSSWKVLALLAGVFSASAVGAERVDGRYDIDCAVVGQAYRATRATYHYRETVYELDSNGGRRQYAEIIYGPVDAFQKIEATGRWEAFSLLGRHGEVNLTSCTFVEVSEGKLRYFATWHSNDRKYIASADVWLTAKKPRRLETAIRSYPKDGQQFPFSVALSVFDYEPDNAKVPVLSE</sequence>
<proteinExistence type="predicted"/>
<protein>
    <submittedName>
        <fullName evidence="2">Uncharacterized protein</fullName>
    </submittedName>
</protein>
<organism evidence="2 3">
    <name type="scientific">Ciceribacter sichuanensis</name>
    <dbReference type="NCBI Taxonomy" id="2949647"/>
    <lineage>
        <taxon>Bacteria</taxon>
        <taxon>Pseudomonadati</taxon>
        <taxon>Pseudomonadota</taxon>
        <taxon>Alphaproteobacteria</taxon>
        <taxon>Hyphomicrobiales</taxon>
        <taxon>Rhizobiaceae</taxon>
        <taxon>Ciceribacter</taxon>
    </lineage>
</organism>
<dbReference type="RefSeq" id="WP_250914766.1">
    <property type="nucleotide sequence ID" value="NZ_JAMXLX010000015.1"/>
</dbReference>
<feature type="chain" id="PRO_5042543535" evidence="1">
    <location>
        <begin position="22"/>
        <end position="180"/>
    </location>
</feature>
<name>A0AAJ1C1H8_9HYPH</name>
<evidence type="ECO:0000256" key="1">
    <source>
        <dbReference type="SAM" id="SignalP"/>
    </source>
</evidence>
<accession>A0AAJ1C1H8</accession>
<gene>
    <name evidence="2" type="ORF">NBH21_25300</name>
</gene>
<dbReference type="EMBL" id="JAMXLX010000015">
    <property type="protein sequence ID" value="MCO5960086.1"/>
    <property type="molecule type" value="Genomic_DNA"/>
</dbReference>
<keyword evidence="1" id="KW-0732">Signal</keyword>
<reference evidence="2" key="1">
    <citation type="submission" date="2022-06" db="EMBL/GenBank/DDBJ databases">
        <authorList>
            <person name="Sun Q."/>
        </authorList>
    </citation>
    <scope>NUCLEOTIDE SEQUENCE</scope>
    <source>
        <strain evidence="2">S101</strain>
    </source>
</reference>
<dbReference type="Proteomes" id="UP001155380">
    <property type="component" value="Unassembled WGS sequence"/>
</dbReference>
<feature type="signal peptide" evidence="1">
    <location>
        <begin position="1"/>
        <end position="21"/>
    </location>
</feature>
<evidence type="ECO:0000313" key="3">
    <source>
        <dbReference type="Proteomes" id="UP001155380"/>
    </source>
</evidence>
<evidence type="ECO:0000313" key="2">
    <source>
        <dbReference type="EMBL" id="MCO5960086.1"/>
    </source>
</evidence>
<dbReference type="AlphaFoldDB" id="A0AAJ1C1H8"/>
<comment type="caution">
    <text evidence="2">The sequence shown here is derived from an EMBL/GenBank/DDBJ whole genome shotgun (WGS) entry which is preliminary data.</text>
</comment>